<dbReference type="GO" id="GO:0020037">
    <property type="term" value="F:heme binding"/>
    <property type="evidence" value="ECO:0007669"/>
    <property type="project" value="InterPro"/>
</dbReference>
<keyword evidence="5" id="KW-1185">Reference proteome</keyword>
<dbReference type="InterPro" id="IPR050182">
    <property type="entry name" value="Cytochrome_P450_fam2"/>
</dbReference>
<dbReference type="Pfam" id="PF00067">
    <property type="entry name" value="p450"/>
    <property type="match status" value="1"/>
</dbReference>
<evidence type="ECO:0000256" key="1">
    <source>
        <dbReference type="ARBA" id="ARBA00010617"/>
    </source>
</evidence>
<dbReference type="GO" id="GO:0004497">
    <property type="term" value="F:monooxygenase activity"/>
    <property type="evidence" value="ECO:0007669"/>
    <property type="project" value="InterPro"/>
</dbReference>
<name>A0A8J2P4H1_9HEXA</name>
<feature type="non-terminal residue" evidence="4">
    <location>
        <position position="320"/>
    </location>
</feature>
<comment type="similarity">
    <text evidence="1">Belongs to the cytochrome P450 family.</text>
</comment>
<gene>
    <name evidence="4" type="ORF">AFUS01_LOCUS20206</name>
</gene>
<accession>A0A8J2P4H1</accession>
<dbReference type="OrthoDB" id="6419025at2759"/>
<evidence type="ECO:0000256" key="3">
    <source>
        <dbReference type="ARBA" id="ARBA00023004"/>
    </source>
</evidence>
<dbReference type="Proteomes" id="UP000708208">
    <property type="component" value="Unassembled WGS sequence"/>
</dbReference>
<organism evidence="4 5">
    <name type="scientific">Allacma fusca</name>
    <dbReference type="NCBI Taxonomy" id="39272"/>
    <lineage>
        <taxon>Eukaryota</taxon>
        <taxon>Metazoa</taxon>
        <taxon>Ecdysozoa</taxon>
        <taxon>Arthropoda</taxon>
        <taxon>Hexapoda</taxon>
        <taxon>Collembola</taxon>
        <taxon>Symphypleona</taxon>
        <taxon>Sminthuridae</taxon>
        <taxon>Allacma</taxon>
    </lineage>
</organism>
<dbReference type="EMBL" id="CAJVCH010216587">
    <property type="protein sequence ID" value="CAG7731630.1"/>
    <property type="molecule type" value="Genomic_DNA"/>
</dbReference>
<keyword evidence="2" id="KW-0479">Metal-binding</keyword>
<dbReference type="GO" id="GO:0005506">
    <property type="term" value="F:iron ion binding"/>
    <property type="evidence" value="ECO:0007669"/>
    <property type="project" value="InterPro"/>
</dbReference>
<sequence length="320" mass="36221">MAKLAAPVLQGRFQEVLGGFQWIKKYYGEIVAAPVPLLKPWVFISNYKYLKEAFRSSACFGRPGQGFKFLYFFAKSPRGIVLQDNESNWSEIRNFTFKKLKEHGTGKSALDIISAEEASHLVENISNNFVNKPIFPEDLLSIPVLNVIWRVISGKRFDVKDQESLAVYKIISDFFTAADFKTLLCISLLWILGDISTFLIFWVPSLKSLQTIRSYLIKYVDSSKAGFNGQVITFTDAFLQKIGETSNPNSMFFHQVGEENLAATVGELLSVGSKSTSTTLHWILMFLAAHPEKQALLQKEVDMVLEGRTPTFDDKRLMPY</sequence>
<evidence type="ECO:0000256" key="2">
    <source>
        <dbReference type="ARBA" id="ARBA00022723"/>
    </source>
</evidence>
<comment type="caution">
    <text evidence="4">The sequence shown here is derived from an EMBL/GenBank/DDBJ whole genome shotgun (WGS) entry which is preliminary data.</text>
</comment>
<dbReference type="PANTHER" id="PTHR24300">
    <property type="entry name" value="CYTOCHROME P450 508A4-RELATED"/>
    <property type="match status" value="1"/>
</dbReference>
<protein>
    <recommendedName>
        <fullName evidence="6">Cytochrome P450</fullName>
    </recommendedName>
</protein>
<dbReference type="AlphaFoldDB" id="A0A8J2P4H1"/>
<evidence type="ECO:0000313" key="5">
    <source>
        <dbReference type="Proteomes" id="UP000708208"/>
    </source>
</evidence>
<evidence type="ECO:0008006" key="6">
    <source>
        <dbReference type="Google" id="ProtNLM"/>
    </source>
</evidence>
<evidence type="ECO:0000313" key="4">
    <source>
        <dbReference type="EMBL" id="CAG7731630.1"/>
    </source>
</evidence>
<dbReference type="InterPro" id="IPR001128">
    <property type="entry name" value="Cyt_P450"/>
</dbReference>
<keyword evidence="3" id="KW-0408">Iron</keyword>
<dbReference type="GO" id="GO:0016705">
    <property type="term" value="F:oxidoreductase activity, acting on paired donors, with incorporation or reduction of molecular oxygen"/>
    <property type="evidence" value="ECO:0007669"/>
    <property type="project" value="InterPro"/>
</dbReference>
<reference evidence="4" key="1">
    <citation type="submission" date="2021-06" db="EMBL/GenBank/DDBJ databases">
        <authorList>
            <person name="Hodson N. C."/>
            <person name="Mongue J. A."/>
            <person name="Jaron S. K."/>
        </authorList>
    </citation>
    <scope>NUCLEOTIDE SEQUENCE</scope>
</reference>
<proteinExistence type="inferred from homology"/>